<keyword evidence="2" id="KW-0378">Hydrolase</keyword>
<keyword evidence="6" id="KW-0732">Signal</keyword>
<dbReference type="InterPro" id="IPR017853">
    <property type="entry name" value="GH"/>
</dbReference>
<evidence type="ECO:0000256" key="6">
    <source>
        <dbReference type="SAM" id="SignalP"/>
    </source>
</evidence>
<feature type="signal peptide" evidence="6">
    <location>
        <begin position="1"/>
        <end position="24"/>
    </location>
</feature>
<reference evidence="8" key="2">
    <citation type="journal article" date="2021" name="PeerJ">
        <title>Extensive microbial diversity within the chicken gut microbiome revealed by metagenomics and culture.</title>
        <authorList>
            <person name="Gilroy R."/>
            <person name="Ravi A."/>
            <person name="Getino M."/>
            <person name="Pursley I."/>
            <person name="Horton D.L."/>
            <person name="Alikhan N.F."/>
            <person name="Baker D."/>
            <person name="Gharbi K."/>
            <person name="Hall N."/>
            <person name="Watson M."/>
            <person name="Adriaenssens E.M."/>
            <person name="Foster-Nyarko E."/>
            <person name="Jarju S."/>
            <person name="Secka A."/>
            <person name="Antonio M."/>
            <person name="Oren A."/>
            <person name="Chaudhuri R.R."/>
            <person name="La Ragione R."/>
            <person name="Hildebrand F."/>
            <person name="Pallen M.J."/>
        </authorList>
    </citation>
    <scope>NUCLEOTIDE SEQUENCE</scope>
    <source>
        <strain evidence="8">CHK157-1446</strain>
    </source>
</reference>
<comment type="similarity">
    <text evidence="1 4">Belongs to the glycosyl hydrolase 26 family.</text>
</comment>
<protein>
    <recommendedName>
        <fullName evidence="7">GH26 domain-containing protein</fullName>
    </recommendedName>
</protein>
<dbReference type="PROSITE" id="PS51257">
    <property type="entry name" value="PROKAR_LIPOPROTEIN"/>
    <property type="match status" value="1"/>
</dbReference>
<evidence type="ECO:0000256" key="5">
    <source>
        <dbReference type="SAM" id="MobiDB-lite"/>
    </source>
</evidence>
<keyword evidence="3" id="KW-0326">Glycosidase</keyword>
<evidence type="ECO:0000256" key="3">
    <source>
        <dbReference type="ARBA" id="ARBA00023295"/>
    </source>
</evidence>
<dbReference type="PRINTS" id="PR00739">
    <property type="entry name" value="GLHYDRLASE26"/>
</dbReference>
<reference evidence="8" key="1">
    <citation type="submission" date="2020-10" db="EMBL/GenBank/DDBJ databases">
        <authorList>
            <person name="Gilroy R."/>
        </authorList>
    </citation>
    <scope>NUCLEOTIDE SEQUENCE</scope>
    <source>
        <strain evidence="8">CHK157-1446</strain>
    </source>
</reference>
<evidence type="ECO:0000259" key="7">
    <source>
        <dbReference type="PROSITE" id="PS51764"/>
    </source>
</evidence>
<evidence type="ECO:0000313" key="9">
    <source>
        <dbReference type="Proteomes" id="UP000823982"/>
    </source>
</evidence>
<name>A0A9D1EPK3_9FIRM</name>
<dbReference type="GO" id="GO:0006080">
    <property type="term" value="P:substituted mannan metabolic process"/>
    <property type="evidence" value="ECO:0007669"/>
    <property type="project" value="InterPro"/>
</dbReference>
<organism evidence="8 9">
    <name type="scientific">Candidatus Faeciplasma gallinarum</name>
    <dbReference type="NCBI Taxonomy" id="2840799"/>
    <lineage>
        <taxon>Bacteria</taxon>
        <taxon>Bacillati</taxon>
        <taxon>Bacillota</taxon>
        <taxon>Clostridia</taxon>
        <taxon>Eubacteriales</taxon>
        <taxon>Oscillospiraceae</taxon>
        <taxon>Oscillospiraceae incertae sedis</taxon>
        <taxon>Candidatus Faeciplasma</taxon>
    </lineage>
</organism>
<comment type="caution">
    <text evidence="4">Lacks conserved residue(s) required for the propagation of feature annotation.</text>
</comment>
<dbReference type="SUPFAM" id="SSF51445">
    <property type="entry name" value="(Trans)glycosidases"/>
    <property type="match status" value="1"/>
</dbReference>
<evidence type="ECO:0000256" key="4">
    <source>
        <dbReference type="PROSITE-ProRule" id="PRU01100"/>
    </source>
</evidence>
<dbReference type="PANTHER" id="PTHR40079">
    <property type="entry name" value="MANNAN ENDO-1,4-BETA-MANNOSIDASE E-RELATED"/>
    <property type="match status" value="1"/>
</dbReference>
<evidence type="ECO:0000313" key="8">
    <source>
        <dbReference type="EMBL" id="HIS25001.1"/>
    </source>
</evidence>
<dbReference type="InterPro" id="IPR022790">
    <property type="entry name" value="GH26_dom"/>
</dbReference>
<feature type="compositionally biased region" description="Polar residues" evidence="5">
    <location>
        <begin position="53"/>
        <end position="64"/>
    </location>
</feature>
<accession>A0A9D1EPK3</accession>
<feature type="domain" description="GH26" evidence="7">
    <location>
        <begin position="231"/>
        <end position="538"/>
    </location>
</feature>
<proteinExistence type="inferred from homology"/>
<dbReference type="AlphaFoldDB" id="A0A9D1EPK3"/>
<dbReference type="SUPFAM" id="SSF49785">
    <property type="entry name" value="Galactose-binding domain-like"/>
    <property type="match status" value="1"/>
</dbReference>
<feature type="region of interest" description="Disordered" evidence="5">
    <location>
        <begin position="46"/>
        <end position="73"/>
    </location>
</feature>
<dbReference type="GO" id="GO:0016985">
    <property type="term" value="F:mannan endo-1,4-beta-mannosidase activity"/>
    <property type="evidence" value="ECO:0007669"/>
    <property type="project" value="InterPro"/>
</dbReference>
<evidence type="ECO:0000256" key="1">
    <source>
        <dbReference type="ARBA" id="ARBA00007754"/>
    </source>
</evidence>
<dbReference type="InterPro" id="IPR000805">
    <property type="entry name" value="Glyco_hydro_26"/>
</dbReference>
<evidence type="ECO:0000256" key="2">
    <source>
        <dbReference type="ARBA" id="ARBA00022801"/>
    </source>
</evidence>
<comment type="caution">
    <text evidence="8">The sequence shown here is derived from an EMBL/GenBank/DDBJ whole genome shotgun (WGS) entry which is preliminary data.</text>
</comment>
<dbReference type="EMBL" id="DVIR01000056">
    <property type="protein sequence ID" value="HIS25001.1"/>
    <property type="molecule type" value="Genomic_DNA"/>
</dbReference>
<dbReference type="PROSITE" id="PS51764">
    <property type="entry name" value="GH26"/>
    <property type="match status" value="1"/>
</dbReference>
<dbReference type="Gene3D" id="2.60.120.260">
    <property type="entry name" value="Galactose-binding domain-like"/>
    <property type="match status" value="1"/>
</dbReference>
<dbReference type="Pfam" id="PF02156">
    <property type="entry name" value="Glyco_hydro_26"/>
    <property type="match status" value="1"/>
</dbReference>
<gene>
    <name evidence="8" type="ORF">IAD01_06335</name>
</gene>
<dbReference type="Proteomes" id="UP000823982">
    <property type="component" value="Unassembled WGS sequence"/>
</dbReference>
<dbReference type="PANTHER" id="PTHR40079:SF4">
    <property type="entry name" value="GH26 DOMAIN-CONTAINING PROTEIN-RELATED"/>
    <property type="match status" value="1"/>
</dbReference>
<sequence>MRRAGLSAACVALCLACTVLSSCASSGETSQTGTVGIYTAEQTSASAADESSVPPQTTAQQTEPVVSAPLPHYSETDIGETEYEPQECSVLYEAENGTLSGYAAAASARSGYSGDGYVSGISLPDSKLTIELEIDSPQHYSITVCAASDSPVEGVLYVDGLARGRLYISGSGEFEAVKYENIYLKPDSAVLSIEELTGECDVDFVLLENSAEIYEHDYSVMGELCSENSSDSAARLYKYLCEMYGEETLSGQQCTQGSNAEIEAVAGVTGRYPAIRFGELMGYSADVDTGDIELAMEYAADGGIVGYVWNWMQNGSCYADKSGFLLPNAVTDEDVSQMSPDELSEALEDERISPEAYAVIDGIDKIAAQLKRLADADIPVLFRPLPQAGNSDFWWNSDRESYLWLYETIYQRLEDYHQLDNLIWVWSAYDTEWYVGDDMCDIVSLDIYDFSHEAWDNQSYITAMLRLYELFGSKPLAISECNVLPAPANMVRDNAMWLYTSVWSGEYTLGETGGLSYDYISEAEWIVFYNCSAVIAKDELNQ</sequence>
<dbReference type="InterPro" id="IPR008979">
    <property type="entry name" value="Galactose-bd-like_sf"/>
</dbReference>
<dbReference type="Gene3D" id="3.20.20.80">
    <property type="entry name" value="Glycosidases"/>
    <property type="match status" value="1"/>
</dbReference>
<feature type="chain" id="PRO_5038584138" description="GH26 domain-containing protein" evidence="6">
    <location>
        <begin position="25"/>
        <end position="542"/>
    </location>
</feature>